<keyword evidence="2" id="KW-1185">Reference proteome</keyword>
<sequence>MMQVLSLKKKREAKAVNLIARSIVKLQAKVRDTTAQELGRPLLILLLLGYQGVSCNAVQCDENNASANETAYKAYRIGVDMGIINPQKYPLDSFERDERNVFRDLYGEYKSMNGSVPINYAEWLVMNHFGILPDTQESLFQRKITKRSTADNKRRFINTVKKGDILITGRGIGGLVGHAAIMTSDYWVLEMPGGGGWEHGIRDNNRQIGKDKWFDEHASDWTTVYRCPDGAAARGAAGWADRTYYNPSGGAKKLKHITYKITTDIWKTNPSYCSKLVVQAYYFGTGSKKVIKDLSLIGRIIVPSTIPSYFLHPYQLVNKGKY</sequence>
<proteinExistence type="predicted"/>
<organism evidence="1 2">
    <name type="scientific">Dendrolimus kikuchii</name>
    <dbReference type="NCBI Taxonomy" id="765133"/>
    <lineage>
        <taxon>Eukaryota</taxon>
        <taxon>Metazoa</taxon>
        <taxon>Ecdysozoa</taxon>
        <taxon>Arthropoda</taxon>
        <taxon>Hexapoda</taxon>
        <taxon>Insecta</taxon>
        <taxon>Pterygota</taxon>
        <taxon>Neoptera</taxon>
        <taxon>Endopterygota</taxon>
        <taxon>Lepidoptera</taxon>
        <taxon>Glossata</taxon>
        <taxon>Ditrysia</taxon>
        <taxon>Bombycoidea</taxon>
        <taxon>Lasiocampidae</taxon>
        <taxon>Dendrolimus</taxon>
    </lineage>
</organism>
<evidence type="ECO:0000313" key="1">
    <source>
        <dbReference type="EMBL" id="KAJ0179178.1"/>
    </source>
</evidence>
<dbReference type="Proteomes" id="UP000824533">
    <property type="component" value="Linkage Group LG08"/>
</dbReference>
<protein>
    <submittedName>
        <fullName evidence="1">Uncharacterized protein</fullName>
    </submittedName>
</protein>
<gene>
    <name evidence="1" type="ORF">K1T71_004890</name>
</gene>
<reference evidence="1 2" key="1">
    <citation type="journal article" date="2021" name="Front. Genet.">
        <title>Chromosome-Level Genome Assembly Reveals Significant Gene Expansion in the Toll and IMD Signaling Pathways of Dendrolimus kikuchii.</title>
        <authorList>
            <person name="Zhou J."/>
            <person name="Wu P."/>
            <person name="Xiong Z."/>
            <person name="Liu N."/>
            <person name="Zhao N."/>
            <person name="Ji M."/>
            <person name="Qiu Y."/>
            <person name="Yang B."/>
        </authorList>
    </citation>
    <scope>NUCLEOTIDE SEQUENCE [LARGE SCALE GENOMIC DNA]</scope>
    <source>
        <strain evidence="1">Ann1</strain>
    </source>
</reference>
<accession>A0ACC1D5L9</accession>
<comment type="caution">
    <text evidence="1">The sequence shown here is derived from an EMBL/GenBank/DDBJ whole genome shotgun (WGS) entry which is preliminary data.</text>
</comment>
<dbReference type="EMBL" id="CM034394">
    <property type="protein sequence ID" value="KAJ0179178.1"/>
    <property type="molecule type" value="Genomic_DNA"/>
</dbReference>
<name>A0ACC1D5L9_9NEOP</name>
<evidence type="ECO:0000313" key="2">
    <source>
        <dbReference type="Proteomes" id="UP000824533"/>
    </source>
</evidence>